<comment type="caution">
    <text evidence="2">The sequence shown here is derived from an EMBL/GenBank/DDBJ whole genome shotgun (WGS) entry which is preliminary data.</text>
</comment>
<feature type="region of interest" description="Disordered" evidence="1">
    <location>
        <begin position="1"/>
        <end position="27"/>
    </location>
</feature>
<evidence type="ECO:0000313" key="2">
    <source>
        <dbReference type="EMBL" id="KAJ1349898.1"/>
    </source>
</evidence>
<dbReference type="AlphaFoldDB" id="A0AAD5M3G5"/>
<reference evidence="2" key="1">
    <citation type="submission" date="2021-06" db="EMBL/GenBank/DDBJ databases">
        <title>Parelaphostrongylus tenuis whole genome reference sequence.</title>
        <authorList>
            <person name="Garwood T.J."/>
            <person name="Larsen P.A."/>
            <person name="Fountain-Jones N.M."/>
            <person name="Garbe J.R."/>
            <person name="Macchietto M.G."/>
            <person name="Kania S.A."/>
            <person name="Gerhold R.W."/>
            <person name="Richards J.E."/>
            <person name="Wolf T.M."/>
        </authorList>
    </citation>
    <scope>NUCLEOTIDE SEQUENCE</scope>
    <source>
        <strain evidence="2">MNPRO001-30</strain>
        <tissue evidence="2">Meninges</tissue>
    </source>
</reference>
<organism evidence="2 3">
    <name type="scientific">Parelaphostrongylus tenuis</name>
    <name type="common">Meningeal worm</name>
    <dbReference type="NCBI Taxonomy" id="148309"/>
    <lineage>
        <taxon>Eukaryota</taxon>
        <taxon>Metazoa</taxon>
        <taxon>Ecdysozoa</taxon>
        <taxon>Nematoda</taxon>
        <taxon>Chromadorea</taxon>
        <taxon>Rhabditida</taxon>
        <taxon>Rhabditina</taxon>
        <taxon>Rhabditomorpha</taxon>
        <taxon>Strongyloidea</taxon>
        <taxon>Metastrongylidae</taxon>
        <taxon>Parelaphostrongylus</taxon>
    </lineage>
</organism>
<feature type="compositionally biased region" description="Low complexity" evidence="1">
    <location>
        <begin position="13"/>
        <end position="27"/>
    </location>
</feature>
<dbReference type="Proteomes" id="UP001196413">
    <property type="component" value="Unassembled WGS sequence"/>
</dbReference>
<sequence length="121" mass="13732">MSEIRGSQFGPKTVVSPFCSPSPTPSTVQSIPHYFIFKEQVDTAADFMVELPLDKHLLWQPHNHEHHRWHKILRHWGHRSSPPTSPPNPTVIAVTQKPLGRRGGVKFLAGLPPRPLSFYDI</sequence>
<keyword evidence="3" id="KW-1185">Reference proteome</keyword>
<gene>
    <name evidence="2" type="ORF">KIN20_005573</name>
</gene>
<protein>
    <submittedName>
        <fullName evidence="2">Uncharacterized protein</fullName>
    </submittedName>
</protein>
<evidence type="ECO:0000313" key="3">
    <source>
        <dbReference type="Proteomes" id="UP001196413"/>
    </source>
</evidence>
<evidence type="ECO:0000256" key="1">
    <source>
        <dbReference type="SAM" id="MobiDB-lite"/>
    </source>
</evidence>
<dbReference type="EMBL" id="JAHQIW010000770">
    <property type="protein sequence ID" value="KAJ1349898.1"/>
    <property type="molecule type" value="Genomic_DNA"/>
</dbReference>
<accession>A0AAD5M3G5</accession>
<proteinExistence type="predicted"/>
<name>A0AAD5M3G5_PARTN</name>